<evidence type="ECO:0000256" key="2">
    <source>
        <dbReference type="ARBA" id="ARBA00022833"/>
    </source>
</evidence>
<accession>A0ABR0BIP8</accession>
<keyword evidence="4" id="KW-0238">DNA-binding</keyword>
<keyword evidence="3" id="KW-0805">Transcription regulation</keyword>
<proteinExistence type="predicted"/>
<evidence type="ECO:0000256" key="3">
    <source>
        <dbReference type="ARBA" id="ARBA00023015"/>
    </source>
</evidence>
<evidence type="ECO:0000313" key="8">
    <source>
        <dbReference type="Proteomes" id="UP001287286"/>
    </source>
</evidence>
<gene>
    <name evidence="7" type="ORF">Purlil1_11788</name>
</gene>
<evidence type="ECO:0008006" key="9">
    <source>
        <dbReference type="Google" id="ProtNLM"/>
    </source>
</evidence>
<keyword evidence="1" id="KW-0479">Metal-binding</keyword>
<dbReference type="EMBL" id="JAWRVI010000077">
    <property type="protein sequence ID" value="KAK4081031.1"/>
    <property type="molecule type" value="Genomic_DNA"/>
</dbReference>
<organism evidence="7 8">
    <name type="scientific">Purpureocillium lilacinum</name>
    <name type="common">Paecilomyces lilacinus</name>
    <dbReference type="NCBI Taxonomy" id="33203"/>
    <lineage>
        <taxon>Eukaryota</taxon>
        <taxon>Fungi</taxon>
        <taxon>Dikarya</taxon>
        <taxon>Ascomycota</taxon>
        <taxon>Pezizomycotina</taxon>
        <taxon>Sordariomycetes</taxon>
        <taxon>Hypocreomycetidae</taxon>
        <taxon>Hypocreales</taxon>
        <taxon>Ophiocordycipitaceae</taxon>
        <taxon>Purpureocillium</taxon>
    </lineage>
</organism>
<protein>
    <recommendedName>
        <fullName evidence="9">C6 zinc finger domain protein</fullName>
    </recommendedName>
</protein>
<keyword evidence="5" id="KW-0804">Transcription</keyword>
<dbReference type="PANTHER" id="PTHR36206:SF12">
    <property type="entry name" value="ASPERCRYPTIN BIOSYNTHESIS CLUSTER-SPECIFIC TRANSCRIPTION REGULATOR ATNN-RELATED"/>
    <property type="match status" value="1"/>
</dbReference>
<evidence type="ECO:0000256" key="1">
    <source>
        <dbReference type="ARBA" id="ARBA00022723"/>
    </source>
</evidence>
<keyword evidence="8" id="KW-1185">Reference proteome</keyword>
<sequence>MPPLPVTLSSIAGAPAAHVVDNCTISWQQLLRRPCLFVDESEVRCLSYYHRVVAPSLARSPDDTFWAVHVPQVLDREPAARHAVLAIGALHEGFDATLLKRASGVLDGLTGLTGRSDMSADVSAACAFALQHYNSAIRIVLEDRISSEEALLTVSLLFTCIELLQGSTDAAATHCQHGLGLYANDQLPAQLSAVFGHISIFRRLFNPLNLTDSVSPQADPCPTPVGEMCTVAEARQALDAVMARGARLVRLAPGNWDGDDSYSIQDARTEQFHVCRALSLWWQGFVALRRRLSSTSSVLESDAAELRLLETRWLASDVLARSCLAGNEALLDEYLDHFRRIVELAEQERAARSASGMRPPSFSFDMGYLPFLYIVSLRCRQLRLRIRALVLLKALSCSRETIWDACIAYATAKRVVEFEHGLSLDEERMRSASNPYPDKHLPYDAQRIVRFDLADEASLEADSEGRALVRRRICFHSSGPDGVVVGPSWEYTTMRL</sequence>
<evidence type="ECO:0000313" key="7">
    <source>
        <dbReference type="EMBL" id="KAK4081031.1"/>
    </source>
</evidence>
<evidence type="ECO:0000256" key="4">
    <source>
        <dbReference type="ARBA" id="ARBA00023125"/>
    </source>
</evidence>
<evidence type="ECO:0000256" key="5">
    <source>
        <dbReference type="ARBA" id="ARBA00023163"/>
    </source>
</evidence>
<keyword evidence="2" id="KW-0862">Zinc</keyword>
<dbReference type="Proteomes" id="UP001287286">
    <property type="component" value="Unassembled WGS sequence"/>
</dbReference>
<comment type="caution">
    <text evidence="7">The sequence shown here is derived from an EMBL/GenBank/DDBJ whole genome shotgun (WGS) entry which is preliminary data.</text>
</comment>
<name>A0ABR0BIP8_PURLI</name>
<reference evidence="7 8" key="1">
    <citation type="journal article" date="2024" name="Microbiol. Resour. Announc.">
        <title>Genome annotations for the ascomycete fungi Trichoderma harzianum, Trichoderma aggressivum, and Purpureocillium lilacinum.</title>
        <authorList>
            <person name="Beijen E.P.W."/>
            <person name="Ohm R.A."/>
        </authorList>
    </citation>
    <scope>NUCLEOTIDE SEQUENCE [LARGE SCALE GENOMIC DNA]</scope>
    <source>
        <strain evidence="7 8">CBS 150709</strain>
    </source>
</reference>
<dbReference type="PANTHER" id="PTHR36206">
    <property type="entry name" value="ASPERCRYPTIN BIOSYNTHESIS CLUSTER-SPECIFIC TRANSCRIPTION REGULATOR ATNN-RELATED"/>
    <property type="match status" value="1"/>
</dbReference>
<dbReference type="InterPro" id="IPR052360">
    <property type="entry name" value="Transcr_Regulatory_Proteins"/>
</dbReference>
<evidence type="ECO:0000256" key="6">
    <source>
        <dbReference type="ARBA" id="ARBA00023242"/>
    </source>
</evidence>
<keyword evidence="6" id="KW-0539">Nucleus</keyword>